<dbReference type="OMA" id="MESGASW"/>
<name>A0A835DD80_TETSI</name>
<dbReference type="AlphaFoldDB" id="A0A835DD80"/>
<proteinExistence type="predicted"/>
<evidence type="ECO:0000256" key="3">
    <source>
        <dbReference type="ARBA" id="ARBA00022989"/>
    </source>
</evidence>
<feature type="transmembrane region" description="Helical" evidence="5">
    <location>
        <begin position="20"/>
        <end position="45"/>
    </location>
</feature>
<keyword evidence="4 5" id="KW-0472">Membrane</keyword>
<dbReference type="Proteomes" id="UP000655225">
    <property type="component" value="Unassembled WGS sequence"/>
</dbReference>
<evidence type="ECO:0000313" key="7">
    <source>
        <dbReference type="EMBL" id="KAF8396497.1"/>
    </source>
</evidence>
<dbReference type="InterPro" id="IPR004864">
    <property type="entry name" value="LEA_2"/>
</dbReference>
<evidence type="ECO:0000256" key="4">
    <source>
        <dbReference type="ARBA" id="ARBA00023136"/>
    </source>
</evidence>
<keyword evidence="2 5" id="KW-0812">Transmembrane</keyword>
<sequence>MPRSTSGSPRAIPSKQAKLLNCIAITILSLIVLVGLIVLIIWLVVRPKGLAYTIEEGSIHGYDLKDNRLNATFDFVLRSSNPNGKVSLYYDYIKVSVSYDDETIAFDLVEPFFQPRRNVTRYEVKPVARSVPLMGSLAKNIRRERSSGKFVFEVRVKARIRFKVGIMKLRRRTLRVLCSPVVVHMSSSKGFDWTRCDIDL</sequence>
<evidence type="ECO:0000256" key="5">
    <source>
        <dbReference type="SAM" id="Phobius"/>
    </source>
</evidence>
<keyword evidence="8" id="KW-1185">Reference proteome</keyword>
<organism evidence="7 8">
    <name type="scientific">Tetracentron sinense</name>
    <name type="common">Spur-leaf</name>
    <dbReference type="NCBI Taxonomy" id="13715"/>
    <lineage>
        <taxon>Eukaryota</taxon>
        <taxon>Viridiplantae</taxon>
        <taxon>Streptophyta</taxon>
        <taxon>Embryophyta</taxon>
        <taxon>Tracheophyta</taxon>
        <taxon>Spermatophyta</taxon>
        <taxon>Magnoliopsida</taxon>
        <taxon>Trochodendrales</taxon>
        <taxon>Trochodendraceae</taxon>
        <taxon>Tetracentron</taxon>
    </lineage>
</organism>
<dbReference type="OrthoDB" id="669838at2759"/>
<evidence type="ECO:0000313" key="8">
    <source>
        <dbReference type="Proteomes" id="UP000655225"/>
    </source>
</evidence>
<protein>
    <recommendedName>
        <fullName evidence="6">Late embryogenesis abundant protein LEA-2 subgroup domain-containing protein</fullName>
    </recommendedName>
</protein>
<dbReference type="Pfam" id="PF03168">
    <property type="entry name" value="LEA_2"/>
    <property type="match status" value="1"/>
</dbReference>
<evidence type="ECO:0000256" key="2">
    <source>
        <dbReference type="ARBA" id="ARBA00022692"/>
    </source>
</evidence>
<accession>A0A835DD80</accession>
<feature type="domain" description="Late embryogenesis abundant protein LEA-2 subgroup" evidence="6">
    <location>
        <begin position="77"/>
        <end position="174"/>
    </location>
</feature>
<reference evidence="7 8" key="1">
    <citation type="submission" date="2020-04" db="EMBL/GenBank/DDBJ databases">
        <title>Plant Genome Project.</title>
        <authorList>
            <person name="Zhang R.-G."/>
        </authorList>
    </citation>
    <scope>NUCLEOTIDE SEQUENCE [LARGE SCALE GENOMIC DNA]</scope>
    <source>
        <strain evidence="7">YNK0</strain>
        <tissue evidence="7">Leaf</tissue>
    </source>
</reference>
<dbReference type="GO" id="GO:0098542">
    <property type="term" value="P:defense response to other organism"/>
    <property type="evidence" value="ECO:0007669"/>
    <property type="project" value="InterPro"/>
</dbReference>
<dbReference type="PANTHER" id="PTHR31234">
    <property type="entry name" value="LATE EMBRYOGENESIS ABUNDANT (LEA) HYDROXYPROLINE-RICH GLYCOPROTEIN FAMILY"/>
    <property type="match status" value="1"/>
</dbReference>
<dbReference type="GO" id="GO:0005886">
    <property type="term" value="C:plasma membrane"/>
    <property type="evidence" value="ECO:0007669"/>
    <property type="project" value="TreeGrafter"/>
</dbReference>
<dbReference type="EMBL" id="JABCRI010000012">
    <property type="protein sequence ID" value="KAF8396497.1"/>
    <property type="molecule type" value="Genomic_DNA"/>
</dbReference>
<comment type="subcellular location">
    <subcellularLocation>
        <location evidence="1">Membrane</location>
        <topology evidence="1">Single-pass membrane protein</topology>
    </subcellularLocation>
</comment>
<keyword evidence="3 5" id="KW-1133">Transmembrane helix</keyword>
<dbReference type="PANTHER" id="PTHR31234:SF39">
    <property type="entry name" value="HARPIN-INDUCED PROTEIN 1 CONTAINING PROTEIN, EXPRESSED"/>
    <property type="match status" value="1"/>
</dbReference>
<evidence type="ECO:0000259" key="6">
    <source>
        <dbReference type="Pfam" id="PF03168"/>
    </source>
</evidence>
<dbReference type="InterPro" id="IPR044839">
    <property type="entry name" value="NDR1-like"/>
</dbReference>
<evidence type="ECO:0000256" key="1">
    <source>
        <dbReference type="ARBA" id="ARBA00004167"/>
    </source>
</evidence>
<comment type="caution">
    <text evidence="7">The sequence shown here is derived from an EMBL/GenBank/DDBJ whole genome shotgun (WGS) entry which is preliminary data.</text>
</comment>
<gene>
    <name evidence="7" type="ORF">HHK36_018120</name>
</gene>